<reference evidence="2" key="1">
    <citation type="submission" date="2015-04" db="EMBL/GenBank/DDBJ databases">
        <authorList>
            <consortium name="Pathogen Informatics"/>
        </authorList>
    </citation>
    <scope>NUCLEOTIDE SEQUENCE [LARGE SCALE GENOMIC DNA]</scope>
    <source>
        <strain evidence="2">8A</strain>
    </source>
</reference>
<dbReference type="EMBL" id="CVMV01000022">
    <property type="protein sequence ID" value="CRG94306.1"/>
    <property type="molecule type" value="Genomic_DNA"/>
</dbReference>
<comment type="caution">
    <text evidence="2">The sequence shown here is derived from an EMBL/GenBank/DDBJ whole genome shotgun (WGS) entry which is preliminary data.</text>
</comment>
<name>A0A1J1GPE2_PLAGA</name>
<evidence type="ECO:0000313" key="2">
    <source>
        <dbReference type="EMBL" id="CRG94306.1"/>
    </source>
</evidence>
<dbReference type="VEuPathDB" id="PlasmoDB:PGAL8A_00401000"/>
<evidence type="ECO:0000256" key="1">
    <source>
        <dbReference type="SAM" id="MobiDB-lite"/>
    </source>
</evidence>
<dbReference type="GeneID" id="39732540"/>
<feature type="compositionally biased region" description="Low complexity" evidence="1">
    <location>
        <begin position="821"/>
        <end position="830"/>
    </location>
</feature>
<dbReference type="RefSeq" id="XP_028527127.1">
    <property type="nucleotide sequence ID" value="XM_028670368.1"/>
</dbReference>
<gene>
    <name evidence="2" type="ORF">PGAL8A_00401000</name>
</gene>
<dbReference type="OMA" id="RGYIIIN"/>
<proteinExistence type="predicted"/>
<dbReference type="OrthoDB" id="377452at2759"/>
<dbReference type="Proteomes" id="UP000220797">
    <property type="component" value="Unassembled WGS sequence"/>
</dbReference>
<feature type="region of interest" description="Disordered" evidence="1">
    <location>
        <begin position="813"/>
        <end position="833"/>
    </location>
</feature>
<keyword evidence="3" id="KW-1185">Reference proteome</keyword>
<organism evidence="2 3">
    <name type="scientific">Plasmodium gallinaceum</name>
    <dbReference type="NCBI Taxonomy" id="5849"/>
    <lineage>
        <taxon>Eukaryota</taxon>
        <taxon>Sar</taxon>
        <taxon>Alveolata</taxon>
        <taxon>Apicomplexa</taxon>
        <taxon>Aconoidasida</taxon>
        <taxon>Haemosporida</taxon>
        <taxon>Plasmodiidae</taxon>
        <taxon>Plasmodium</taxon>
        <taxon>Plasmodium (Haemamoeba)</taxon>
    </lineage>
</organism>
<protein>
    <submittedName>
        <fullName evidence="2">Uncharacterized protein</fullName>
    </submittedName>
</protein>
<evidence type="ECO:0000313" key="3">
    <source>
        <dbReference type="Proteomes" id="UP000220797"/>
    </source>
</evidence>
<accession>A0A1J1GPE2</accession>
<sequence>MNFQFIMKHNNLKKEKNKNRDNYYFENLINDNNEKFLENYQNYLKNTNKIFICSRHNIFNACNQNNLERILSHYGSSALTEEFEKKVVRALNFKFELLENYKMHKEDIYLRSLLKIENHIIDHKLKQKKIETNFDNNFFYEKMFFLENFFFVNQIKNINEVLQNNELMNEANHIKIHHDKIEKNLKHYSEYKKYSNNFYINFNFLKSLKINRFFLLNLRNIYVEKKNYSIQKFGYLYLLEYLNNQGIWSIINNTKLNNRKLEIKSRRDYMDYKRKILENLEYIDFNYAKEKMGDKYFYVLQKEDIEKKIKGLNILKILILKAFRQYSNEKKFNKKYKYPLRIIITGKIKREIKELAKYLKNIYSLKIYDFKNIKKEICYICKMEDTKNDLSGDKNKDNFIIEKKRKILIKLKDIIRKLNKKKINKKILDNLYVDLLYYRIKYDYDMFYTNEHNCNVKGDVLKEKEISNIKVKKSKKYRGYIIINFFFSLKQYILFELKSKKLFLFNNFIYENISYLQNRNLSVKKKKEKFSKEYEMLSNSKFKNIVTSKKMEGTNYEKHDKMLKKIKNEGNRNKNLNTTKENIELNKKSNYNTDDIYSLTEKNILFFSNFLCKIDEFFYANNCTLGGIDLHFHIDRNMKQITNFLFRFINRNSSCHFEERNNNNNNNKYDNTNNKNDEENILKLKKTKRIIIRTTRNTQTFHSQIYKSNCRITCKFKKFYKKLEHKIKKDTNCDFFCKGTFNENKKIFFSNFHLIKKFFHLDKNYIEIENFLKSYKSSKYSRYHILKRNIYKSASNLISKVITLIKKDKMKCNDKKRKKNNNNNNNNNTEKNIENLNKKETDINDIISFIKDIKLDKKLAYYFRLKYCNIIKVYVTHLFNFFVWKKILEKNISKVVKYIHKNVYLFLDYTNIEDINEFIQFYNGYQKYEIENEKVKFLLMEKLSIIQKKIWLEILKQKNNTNKKEKNYLNKWINIHIFLLVFQNFYLINIEHQLYLNLDYFVNEFLYALIHNDITFKNEKNMLIFSYLPKNKKELYIYEKNNYYFPFLNYIKENINNFLIENGDYKKNMNKDKSSELNSDSFYSKREKQLSYIAKEFRSINSCRFFYKFHELVNYSIINLRKYFLIFQDLNNYINNFITIHYLCIYKQINFMLDKLRNFIQNSRQINFCYLWIFNKRKFKFLDKTTNKLNEMIYKNTNLENNYKENNYIFYEEKKKINLKNNNKIKKKEKNSKGKYKCSYVENSFDNNLTNHNNNNENSLWLKKNYIYIFLKSILNYIFITQSFPLILKVDLGNIIMSSLFFIKEKSEKIYTYLLFKKILNEYVKKYGVTISFFMLKENMINNINSSYISLRKNKEKNQNRKMDKERVEESVKKEIFKNYFFLFNDLRSETKNFTNNSEIKTNDLAKKNISKNNYYNNHFKNDCDIEKNNVDSSEVYLCLQSLEYFTFKEFLHLGLFNFIKDKKKITKDEKKVLNYEIISLNKFVFNYFFSFSKFPYFHENIQIYIKNYLSKKNISFFSLFEEVIKEKIQNIDRVNSQLFNNNKKKKNIEIKFKINNIKNERINSHLSYNMKKKVMIKEILIFFLNRYDYNI</sequence>